<evidence type="ECO:0000313" key="2">
    <source>
        <dbReference type="EMBL" id="KAF3573411.1"/>
    </source>
</evidence>
<dbReference type="Proteomes" id="UP000712600">
    <property type="component" value="Unassembled WGS sequence"/>
</dbReference>
<dbReference type="InterPro" id="IPR009489">
    <property type="entry name" value="PAR1"/>
</dbReference>
<comment type="caution">
    <text evidence="2">The sequence shown here is derived from an EMBL/GenBank/DDBJ whole genome shotgun (WGS) entry which is preliminary data.</text>
</comment>
<reference evidence="2" key="1">
    <citation type="submission" date="2019-12" db="EMBL/GenBank/DDBJ databases">
        <title>Genome sequencing and annotation of Brassica cretica.</title>
        <authorList>
            <person name="Studholme D.J."/>
            <person name="Sarris P."/>
        </authorList>
    </citation>
    <scope>NUCLEOTIDE SEQUENCE</scope>
    <source>
        <strain evidence="2">PFS-109/04</strain>
        <tissue evidence="2">Leaf</tissue>
    </source>
</reference>
<dbReference type="AlphaFoldDB" id="A0A8S9RL44"/>
<organism evidence="2 3">
    <name type="scientific">Brassica cretica</name>
    <name type="common">Mustard</name>
    <dbReference type="NCBI Taxonomy" id="69181"/>
    <lineage>
        <taxon>Eukaryota</taxon>
        <taxon>Viridiplantae</taxon>
        <taxon>Streptophyta</taxon>
        <taxon>Embryophyta</taxon>
        <taxon>Tracheophyta</taxon>
        <taxon>Spermatophyta</taxon>
        <taxon>Magnoliopsida</taxon>
        <taxon>eudicotyledons</taxon>
        <taxon>Gunneridae</taxon>
        <taxon>Pentapetalae</taxon>
        <taxon>rosids</taxon>
        <taxon>malvids</taxon>
        <taxon>Brassicales</taxon>
        <taxon>Brassicaceae</taxon>
        <taxon>Brassiceae</taxon>
        <taxon>Brassica</taxon>
    </lineage>
</organism>
<feature type="region of interest" description="Disordered" evidence="1">
    <location>
        <begin position="40"/>
        <end position="70"/>
    </location>
</feature>
<evidence type="ECO:0000313" key="3">
    <source>
        <dbReference type="Proteomes" id="UP000712600"/>
    </source>
</evidence>
<evidence type="ECO:0000256" key="1">
    <source>
        <dbReference type="SAM" id="MobiDB-lite"/>
    </source>
</evidence>
<accession>A0A8S9RL44</accession>
<feature type="compositionally biased region" description="Low complexity" evidence="1">
    <location>
        <begin position="42"/>
        <end position="56"/>
    </location>
</feature>
<protein>
    <submittedName>
        <fullName evidence="2">Uncharacterized protein</fullName>
    </submittedName>
</protein>
<dbReference type="EMBL" id="QGKX02000095">
    <property type="protein sequence ID" value="KAF3573411.1"/>
    <property type="molecule type" value="Genomic_DNA"/>
</dbReference>
<dbReference type="Pfam" id="PF06521">
    <property type="entry name" value="PAR1"/>
    <property type="match status" value="1"/>
</dbReference>
<name>A0A8S9RL44_BRACR</name>
<proteinExistence type="predicted"/>
<gene>
    <name evidence="2" type="ORF">F2Q69_00061803</name>
</gene>
<sequence length="70" mass="7279">MKLTLIFRAFLIAKARNLGAFLPDLCDAQRINPHRSMLEMLSSGAAPGPSEPASGPVSDTSAPALAPSAM</sequence>